<dbReference type="InterPro" id="IPR028081">
    <property type="entry name" value="Leu-bd"/>
</dbReference>
<dbReference type="SUPFAM" id="SSF53822">
    <property type="entry name" value="Periplasmic binding protein-like I"/>
    <property type="match status" value="1"/>
</dbReference>
<proteinExistence type="inferred from homology"/>
<evidence type="ECO:0000313" key="5">
    <source>
        <dbReference type="EMBL" id="TFV51346.1"/>
    </source>
</evidence>
<comment type="similarity">
    <text evidence="1">Belongs to the leucine-binding protein family.</text>
</comment>
<dbReference type="PANTHER" id="PTHR30483:SF6">
    <property type="entry name" value="PERIPLASMIC BINDING PROTEIN OF ABC TRANSPORTER FOR NATURAL AMINO ACIDS"/>
    <property type="match status" value="1"/>
</dbReference>
<keyword evidence="2" id="KW-0732">Signal</keyword>
<dbReference type="Gene3D" id="3.40.50.2300">
    <property type="match status" value="2"/>
</dbReference>
<gene>
    <name evidence="5" type="ORF">E4K65_04580</name>
</gene>
<dbReference type="GO" id="GO:0006865">
    <property type="term" value="P:amino acid transport"/>
    <property type="evidence" value="ECO:0007669"/>
    <property type="project" value="UniProtKB-KW"/>
</dbReference>
<feature type="domain" description="Leucine-binding protein" evidence="4">
    <location>
        <begin position="32"/>
        <end position="369"/>
    </location>
</feature>
<name>A0A4Y9M7Z2_9BRAD</name>
<evidence type="ECO:0000259" key="4">
    <source>
        <dbReference type="Pfam" id="PF13458"/>
    </source>
</evidence>
<accession>A0A4Y9M7Z2</accession>
<keyword evidence="3" id="KW-0029">Amino-acid transport</keyword>
<comment type="caution">
    <text evidence="5">The sequence shown here is derived from an EMBL/GenBank/DDBJ whole genome shotgun (WGS) entry which is preliminary data.</text>
</comment>
<protein>
    <submittedName>
        <fullName evidence="5">ABC transporter substrate-binding protein</fullName>
    </submittedName>
</protein>
<keyword evidence="6" id="KW-1185">Reference proteome</keyword>
<dbReference type="Pfam" id="PF13458">
    <property type="entry name" value="Peripla_BP_6"/>
    <property type="match status" value="1"/>
</dbReference>
<evidence type="ECO:0000256" key="1">
    <source>
        <dbReference type="ARBA" id="ARBA00010062"/>
    </source>
</evidence>
<dbReference type="PANTHER" id="PTHR30483">
    <property type="entry name" value="LEUCINE-SPECIFIC-BINDING PROTEIN"/>
    <property type="match status" value="1"/>
</dbReference>
<evidence type="ECO:0000313" key="6">
    <source>
        <dbReference type="Proteomes" id="UP000297966"/>
    </source>
</evidence>
<keyword evidence="3" id="KW-0813">Transport</keyword>
<evidence type="ECO:0000256" key="3">
    <source>
        <dbReference type="ARBA" id="ARBA00022970"/>
    </source>
</evidence>
<reference evidence="5 6" key="1">
    <citation type="submission" date="2019-03" db="EMBL/GenBank/DDBJ databases">
        <title>Bradyrhizobium diversity isolated from nodules of Chamaecrista fasciculata.</title>
        <authorList>
            <person name="Klepa M.S."/>
            <person name="Urquiaga M.O."/>
            <person name="Hungria M."/>
            <person name="Delamuta J.R."/>
        </authorList>
    </citation>
    <scope>NUCLEOTIDE SEQUENCE [LARGE SCALE GENOMIC DNA]</scope>
    <source>
        <strain evidence="5 6">CNPSo 3448</strain>
    </source>
</reference>
<dbReference type="InterPro" id="IPR028082">
    <property type="entry name" value="Peripla_BP_I"/>
</dbReference>
<dbReference type="RefSeq" id="WP_135173088.1">
    <property type="nucleotide sequence ID" value="NZ_SPQT01000001.1"/>
</dbReference>
<evidence type="ECO:0000256" key="2">
    <source>
        <dbReference type="ARBA" id="ARBA00022729"/>
    </source>
</evidence>
<dbReference type="Proteomes" id="UP000297966">
    <property type="component" value="Unassembled WGS sequence"/>
</dbReference>
<organism evidence="5 6">
    <name type="scientific">Bradyrhizobium niftali</name>
    <dbReference type="NCBI Taxonomy" id="2560055"/>
    <lineage>
        <taxon>Bacteria</taxon>
        <taxon>Pseudomonadati</taxon>
        <taxon>Pseudomonadota</taxon>
        <taxon>Alphaproteobacteria</taxon>
        <taxon>Hyphomicrobiales</taxon>
        <taxon>Nitrobacteraceae</taxon>
        <taxon>Bradyrhizobium</taxon>
    </lineage>
</organism>
<dbReference type="EMBL" id="SPQT01000001">
    <property type="protein sequence ID" value="TFV51346.1"/>
    <property type="molecule type" value="Genomic_DNA"/>
</dbReference>
<dbReference type="OrthoDB" id="5450279at2"/>
<dbReference type="InterPro" id="IPR051010">
    <property type="entry name" value="BCAA_transport"/>
</dbReference>
<sequence>MIIRYCIGMSVAALFGLSTVVPSEAKIEKDVVKIGILNDMSGPYADLGGPGSVIAAQMAIDDLGGAINGVPVKIISADHQNKADVGSATARRWFDVEGVDAIADVPVSSVALAVQEIGRRARRITLMQGSSSDLTGKACSPYSTAWQDDTYSYSKASAQNTVKNGGKTWFFVEADYAFGHALERDVTAFITEAGGSVLGAARHPVNTADLSSFLLQAQSSKAQVIGLLNGGADLINSIKQAKEFGISDSGQKLVGFLVYLTDVHSLGLDATNGLLLSEGFYWDQNDVARTWSKRYFEKTKRMPTKEQASVYASITHYLKAVKSADSVDADLVTAEMRKAPVDYFGHTGSIRIDGRVLYPITLYQVKTRGESTGAWDYYKAVGNVEADRAFRPLNEGGCDLVK</sequence>
<dbReference type="CDD" id="cd06327">
    <property type="entry name" value="PBP1_SBP-like"/>
    <property type="match status" value="1"/>
</dbReference>
<dbReference type="AlphaFoldDB" id="A0A4Y9M7Z2"/>